<evidence type="ECO:0000313" key="14">
    <source>
        <dbReference type="Proteomes" id="UP000054560"/>
    </source>
</evidence>
<evidence type="ECO:0000256" key="5">
    <source>
        <dbReference type="ARBA" id="ARBA00022840"/>
    </source>
</evidence>
<dbReference type="PROSITE" id="PS51192">
    <property type="entry name" value="HELICASE_ATP_BIND_1"/>
    <property type="match status" value="1"/>
</dbReference>
<dbReference type="GO" id="GO:0005524">
    <property type="term" value="F:ATP binding"/>
    <property type="evidence" value="ECO:0007669"/>
    <property type="project" value="UniProtKB-UniRule"/>
</dbReference>
<keyword evidence="14" id="KW-1185">Reference proteome</keyword>
<dbReference type="Gene3D" id="3.40.50.300">
    <property type="entry name" value="P-loop containing nucleotide triphosphate hydrolases"/>
    <property type="match status" value="2"/>
</dbReference>
<dbReference type="EC" id="3.6.4.-" evidence="9"/>
<dbReference type="EMBL" id="KQ241612">
    <property type="protein sequence ID" value="KNC87376.1"/>
    <property type="molecule type" value="Genomic_DNA"/>
</dbReference>
<feature type="compositionally biased region" description="Basic and acidic residues" evidence="10">
    <location>
        <begin position="834"/>
        <end position="844"/>
    </location>
</feature>
<comment type="similarity">
    <text evidence="9">Belongs to the SNF2/RAD54 helicase family.</text>
</comment>
<dbReference type="GeneID" id="25901021"/>
<gene>
    <name evidence="13" type="ORF">SARC_00517</name>
</gene>
<keyword evidence="9" id="KW-0234">DNA repair</keyword>
<feature type="domain" description="Helicase ATP-binding" evidence="11">
    <location>
        <begin position="1"/>
        <end position="157"/>
    </location>
</feature>
<evidence type="ECO:0000259" key="12">
    <source>
        <dbReference type="PROSITE" id="PS51194"/>
    </source>
</evidence>
<feature type="compositionally biased region" description="Low complexity" evidence="10">
    <location>
        <begin position="546"/>
        <end position="558"/>
    </location>
</feature>
<evidence type="ECO:0000256" key="7">
    <source>
        <dbReference type="ARBA" id="ARBA00023125"/>
    </source>
</evidence>
<organism evidence="13 14">
    <name type="scientific">Sphaeroforma arctica JP610</name>
    <dbReference type="NCBI Taxonomy" id="667725"/>
    <lineage>
        <taxon>Eukaryota</taxon>
        <taxon>Ichthyosporea</taxon>
        <taxon>Ichthyophonida</taxon>
        <taxon>Sphaeroforma</taxon>
    </lineage>
</organism>
<dbReference type="GO" id="GO:0003677">
    <property type="term" value="F:DNA binding"/>
    <property type="evidence" value="ECO:0007669"/>
    <property type="project" value="UniProtKB-UniRule"/>
</dbReference>
<feature type="domain" description="Helicase C-terminal" evidence="12">
    <location>
        <begin position="629"/>
        <end position="784"/>
    </location>
</feature>
<dbReference type="CDD" id="cd18793">
    <property type="entry name" value="SF2_C_SNF"/>
    <property type="match status" value="1"/>
</dbReference>
<dbReference type="GO" id="GO:0016887">
    <property type="term" value="F:ATP hydrolysis activity"/>
    <property type="evidence" value="ECO:0007669"/>
    <property type="project" value="TreeGrafter"/>
</dbReference>
<feature type="compositionally biased region" description="Basic and acidic residues" evidence="10">
    <location>
        <begin position="882"/>
        <end position="901"/>
    </location>
</feature>
<dbReference type="SUPFAM" id="SSF52540">
    <property type="entry name" value="P-loop containing nucleoside triphosphate hydrolases"/>
    <property type="match status" value="2"/>
</dbReference>
<evidence type="ECO:0000256" key="4">
    <source>
        <dbReference type="ARBA" id="ARBA00022806"/>
    </source>
</evidence>
<feature type="region of interest" description="Disordered" evidence="10">
    <location>
        <begin position="538"/>
        <end position="562"/>
    </location>
</feature>
<keyword evidence="7 9" id="KW-0238">DNA-binding</keyword>
<name>A0A0L0GES5_9EUKA</name>
<dbReference type="STRING" id="667725.A0A0L0GES5"/>
<evidence type="ECO:0000256" key="2">
    <source>
        <dbReference type="ARBA" id="ARBA00022741"/>
    </source>
</evidence>
<comment type="function">
    <text evidence="9">ATPase component of the INO80 complex which remodels chromatin by shifting nucleosomes and is involved in DNA repair.</text>
</comment>
<comment type="subunit">
    <text evidence="9">Component of the INO80 chromatin-remodeling complex.</text>
</comment>
<keyword evidence="4" id="KW-0347">Helicase</keyword>
<sequence length="934" mass="105809">MGLGKTVQTIALMSYLADYHQIWGPFMIVAPLSTVHNWQQELVKFNPSLKVLPYWGNLAQRKIIRKQWTHKQVHNKDATFHVLITSYNMVVSDAVYFNRLKWQYMVLDEAQAIKSSSSMRWKILLDMNCRNRLLLTGTPIQNSMAELWALLHFIMPSLFDSHDEFNEWFSKDIENASQTQGGKLDQTQLKRLHMILKPFMLRRLKRDVQHELGEKIEIEIDCTLTARQRRLYAGLKQKVNIEDLLLASSEASASRSTTEQMSKHLMNLVMQFRKVCNHPNLFERRNMESSYRFRRVPNLPYTHDETKTTVGRRHFELDSETSDNNNPIDFALPRLLFEDPVSIATTGVSEKETFILKHFDVRTPRNINTSAPLAALRCLTGLSAAELSHDLQGGLVQKALFSIQDTRARGQPVVTFGDSDAQTRLSGRACGWRVYTPQETLMWLKSGAPVSRDIALGELQVGSGFDLSKVSSRAIERRSWPYAQFNRILPQSIAAPLYPDVNSQRYRNMLQRQCSPSTPWQAQVLYGNTGVSLHSLAQPAHHARTHTYTPPHAHTHTPGLPPTYHTYTSEATQSLSLDDPYTYAPVAASCEVEIAANGLLGVSRPSCGWDYVLAPDKSAIILESDKMKALDRLLVELRANDHRVLIYSQMTKMIDILEEYMQLKRIKYMRLDGSSKVEDRRDMVADFQTNTDTFCFLLSTRAGGLGINLTAADTVIFYDSDWNPTVDQQAMDRAHRVGQTRQVTVYRLVTKGTIEERILARAKQKSSIQNMVISGGKAAENKVINTAEPMSNEVMGLLIEDKALEEKWRRKNEAKKVAEKQAKERERQRKKQKRLDDQIARREAAATLRKLNREQRAASKQTTRKRKPKATTPGGTTPKAPVGKDDVSANEKGAEPSDSEKGPITTTPTVAIDPPTESNAKIMAPTSTDVMEVD</sequence>
<feature type="compositionally biased region" description="Basic and acidic residues" evidence="10">
    <location>
        <begin position="814"/>
        <end position="827"/>
    </location>
</feature>
<comment type="subcellular location">
    <subcellularLocation>
        <location evidence="1 9">Nucleus</location>
    </subcellularLocation>
</comment>
<dbReference type="OrthoDB" id="372624at2759"/>
<evidence type="ECO:0000256" key="6">
    <source>
        <dbReference type="ARBA" id="ARBA00022853"/>
    </source>
</evidence>
<dbReference type="InterPro" id="IPR014001">
    <property type="entry name" value="Helicase_ATP-bd"/>
</dbReference>
<keyword evidence="8" id="KW-0539">Nucleus</keyword>
<dbReference type="GO" id="GO:0031011">
    <property type="term" value="C:Ino80 complex"/>
    <property type="evidence" value="ECO:0007669"/>
    <property type="project" value="UniProtKB-UniRule"/>
</dbReference>
<dbReference type="Gene3D" id="3.40.50.10810">
    <property type="entry name" value="Tandem AAA-ATPase domain"/>
    <property type="match status" value="1"/>
</dbReference>
<dbReference type="InterPro" id="IPR050520">
    <property type="entry name" value="INO80/SWR1_helicase"/>
</dbReference>
<dbReference type="PROSITE" id="PS51194">
    <property type="entry name" value="HELICASE_CTER"/>
    <property type="match status" value="1"/>
</dbReference>
<proteinExistence type="inferred from homology"/>
<keyword evidence="5 9" id="KW-0067">ATP-binding</keyword>
<dbReference type="InterPro" id="IPR049730">
    <property type="entry name" value="SNF2/RAD54-like_C"/>
</dbReference>
<reference evidence="13 14" key="1">
    <citation type="submission" date="2011-02" db="EMBL/GenBank/DDBJ databases">
        <title>The Genome Sequence of Sphaeroforma arctica JP610.</title>
        <authorList>
            <consortium name="The Broad Institute Genome Sequencing Platform"/>
            <person name="Russ C."/>
            <person name="Cuomo C."/>
            <person name="Young S.K."/>
            <person name="Zeng Q."/>
            <person name="Gargeya S."/>
            <person name="Alvarado L."/>
            <person name="Berlin A."/>
            <person name="Chapman S.B."/>
            <person name="Chen Z."/>
            <person name="Freedman E."/>
            <person name="Gellesch M."/>
            <person name="Goldberg J."/>
            <person name="Griggs A."/>
            <person name="Gujja S."/>
            <person name="Heilman E."/>
            <person name="Heiman D."/>
            <person name="Howarth C."/>
            <person name="Mehta T."/>
            <person name="Neiman D."/>
            <person name="Pearson M."/>
            <person name="Roberts A."/>
            <person name="Saif S."/>
            <person name="Shea T."/>
            <person name="Shenoy N."/>
            <person name="Sisk P."/>
            <person name="Stolte C."/>
            <person name="Sykes S."/>
            <person name="White J."/>
            <person name="Yandava C."/>
            <person name="Burger G."/>
            <person name="Gray M.W."/>
            <person name="Holland P.W.H."/>
            <person name="King N."/>
            <person name="Lang F.B.F."/>
            <person name="Roger A.J."/>
            <person name="Ruiz-Trillo I."/>
            <person name="Haas B."/>
            <person name="Nusbaum C."/>
            <person name="Birren B."/>
        </authorList>
    </citation>
    <scope>NUCLEOTIDE SEQUENCE [LARGE SCALE GENOMIC DNA]</scope>
    <source>
        <strain evidence="13 14">JP610</strain>
    </source>
</reference>
<dbReference type="Proteomes" id="UP000054560">
    <property type="component" value="Unassembled WGS sequence"/>
</dbReference>
<evidence type="ECO:0000256" key="10">
    <source>
        <dbReference type="SAM" id="MobiDB-lite"/>
    </source>
</evidence>
<evidence type="ECO:0000313" key="13">
    <source>
        <dbReference type="EMBL" id="KNC87376.1"/>
    </source>
</evidence>
<protein>
    <recommendedName>
        <fullName evidence="9">Chromatin-remodeling ATPase INO80</fullName>
        <ecNumber evidence="9">3.6.4.-</ecNumber>
    </recommendedName>
</protein>
<feature type="region of interest" description="Disordered" evidence="10">
    <location>
        <begin position="812"/>
        <end position="934"/>
    </location>
</feature>
<dbReference type="Pfam" id="PF00271">
    <property type="entry name" value="Helicase_C"/>
    <property type="match status" value="1"/>
</dbReference>
<evidence type="ECO:0000256" key="8">
    <source>
        <dbReference type="ARBA" id="ARBA00023242"/>
    </source>
</evidence>
<dbReference type="Pfam" id="PF00176">
    <property type="entry name" value="SNF2-rel_dom"/>
    <property type="match status" value="1"/>
</dbReference>
<accession>A0A0L0GES5</accession>
<keyword evidence="9" id="KW-0227">DNA damage</keyword>
<dbReference type="InterPro" id="IPR027417">
    <property type="entry name" value="P-loop_NTPase"/>
</dbReference>
<keyword evidence="2" id="KW-0547">Nucleotide-binding</keyword>
<dbReference type="FunFam" id="3.40.50.10810:FF:000005">
    <property type="entry name" value="Photoperiod-independent early flowering 1"/>
    <property type="match status" value="1"/>
</dbReference>
<dbReference type="SMART" id="SM00487">
    <property type="entry name" value="DEXDc"/>
    <property type="match status" value="1"/>
</dbReference>
<feature type="compositionally biased region" description="Polar residues" evidence="10">
    <location>
        <begin position="925"/>
        <end position="934"/>
    </location>
</feature>
<evidence type="ECO:0000256" key="9">
    <source>
        <dbReference type="RuleBase" id="RU368001"/>
    </source>
</evidence>
<evidence type="ECO:0000259" key="11">
    <source>
        <dbReference type="PROSITE" id="PS51192"/>
    </source>
</evidence>
<dbReference type="GO" id="GO:0004386">
    <property type="term" value="F:helicase activity"/>
    <property type="evidence" value="ECO:0007669"/>
    <property type="project" value="UniProtKB-KW"/>
</dbReference>
<dbReference type="eggNOG" id="KOG0388">
    <property type="taxonomic scope" value="Eukaryota"/>
</dbReference>
<dbReference type="RefSeq" id="XP_014161278.1">
    <property type="nucleotide sequence ID" value="XM_014305803.1"/>
</dbReference>
<dbReference type="InterPro" id="IPR038718">
    <property type="entry name" value="SNF2-like_sf"/>
</dbReference>
<comment type="domain">
    <text evidence="9">The DBINO region is involved in binding to DNA.</text>
</comment>
<dbReference type="GO" id="GO:0042393">
    <property type="term" value="F:histone binding"/>
    <property type="evidence" value="ECO:0007669"/>
    <property type="project" value="TreeGrafter"/>
</dbReference>
<dbReference type="GO" id="GO:0006281">
    <property type="term" value="P:DNA repair"/>
    <property type="evidence" value="ECO:0007669"/>
    <property type="project" value="UniProtKB-UniRule"/>
</dbReference>
<keyword evidence="6" id="KW-0156">Chromatin regulator</keyword>
<feature type="compositionally biased region" description="Low complexity" evidence="10">
    <location>
        <begin position="870"/>
        <end position="881"/>
    </location>
</feature>
<comment type="catalytic activity">
    <reaction evidence="9">
        <text>ATP + H2O = ADP + phosphate + H(+)</text>
        <dbReference type="Rhea" id="RHEA:13065"/>
        <dbReference type="ChEBI" id="CHEBI:15377"/>
        <dbReference type="ChEBI" id="CHEBI:15378"/>
        <dbReference type="ChEBI" id="CHEBI:30616"/>
        <dbReference type="ChEBI" id="CHEBI:43474"/>
        <dbReference type="ChEBI" id="CHEBI:456216"/>
    </reaction>
</comment>
<dbReference type="InterPro" id="IPR000330">
    <property type="entry name" value="SNF2_N"/>
</dbReference>
<evidence type="ECO:0000256" key="3">
    <source>
        <dbReference type="ARBA" id="ARBA00022801"/>
    </source>
</evidence>
<dbReference type="AlphaFoldDB" id="A0A0L0GES5"/>
<dbReference type="SMART" id="SM00490">
    <property type="entry name" value="HELICc"/>
    <property type="match status" value="1"/>
</dbReference>
<dbReference type="InterPro" id="IPR001650">
    <property type="entry name" value="Helicase_C-like"/>
</dbReference>
<evidence type="ECO:0000256" key="1">
    <source>
        <dbReference type="ARBA" id="ARBA00004123"/>
    </source>
</evidence>
<dbReference type="PANTHER" id="PTHR45685">
    <property type="entry name" value="HELICASE SRCAP-RELATED"/>
    <property type="match status" value="1"/>
</dbReference>
<keyword evidence="3 9" id="KW-0378">Hydrolase</keyword>
<dbReference type="PANTHER" id="PTHR45685:SF2">
    <property type="entry name" value="CHROMATIN-REMODELING ATPASE INO80"/>
    <property type="match status" value="1"/>
</dbReference>
<dbReference type="GO" id="GO:0006338">
    <property type="term" value="P:chromatin remodeling"/>
    <property type="evidence" value="ECO:0007669"/>
    <property type="project" value="UniProtKB-UniRule"/>
</dbReference>